<organism evidence="6 7">
    <name type="scientific">Maribellus comscasis</name>
    <dbReference type="NCBI Taxonomy" id="2681766"/>
    <lineage>
        <taxon>Bacteria</taxon>
        <taxon>Pseudomonadati</taxon>
        <taxon>Bacteroidota</taxon>
        <taxon>Bacteroidia</taxon>
        <taxon>Marinilabiliales</taxon>
        <taxon>Prolixibacteraceae</taxon>
        <taxon>Maribellus</taxon>
    </lineage>
</organism>
<evidence type="ECO:0000256" key="1">
    <source>
        <dbReference type="SAM" id="Phobius"/>
    </source>
</evidence>
<dbReference type="PANTHER" id="PTHR34220">
    <property type="entry name" value="SENSOR HISTIDINE KINASE YPDA"/>
    <property type="match status" value="1"/>
</dbReference>
<evidence type="ECO:0000313" key="7">
    <source>
        <dbReference type="Proteomes" id="UP000428260"/>
    </source>
</evidence>
<proteinExistence type="predicted"/>
<evidence type="ECO:0000313" key="6">
    <source>
        <dbReference type="EMBL" id="QGY44566.1"/>
    </source>
</evidence>
<dbReference type="InterPro" id="IPR036890">
    <property type="entry name" value="HATPase_C_sf"/>
</dbReference>
<feature type="chain" id="PRO_5026095287" description="Signal transduction histidine kinase internal region domain-containing protein" evidence="2">
    <location>
        <begin position="21"/>
        <end position="971"/>
    </location>
</feature>
<name>A0A6I6JNN0_9BACT</name>
<dbReference type="InterPro" id="IPR003594">
    <property type="entry name" value="HATPase_dom"/>
</dbReference>
<dbReference type="Proteomes" id="UP000428260">
    <property type="component" value="Chromosome"/>
</dbReference>
<feature type="domain" description="Signal transduction histidine kinase internal region" evidence="4">
    <location>
        <begin position="765"/>
        <end position="844"/>
    </location>
</feature>
<dbReference type="EMBL" id="CP046401">
    <property type="protein sequence ID" value="QGY44566.1"/>
    <property type="molecule type" value="Genomic_DNA"/>
</dbReference>
<feature type="domain" description="Histidine kinase/HSP90-like ATPase" evidence="3">
    <location>
        <begin position="864"/>
        <end position="969"/>
    </location>
</feature>
<keyword evidence="1" id="KW-0472">Membrane</keyword>
<dbReference type="Pfam" id="PF07495">
    <property type="entry name" value="Y_Y_Y"/>
    <property type="match status" value="1"/>
</dbReference>
<evidence type="ECO:0000259" key="4">
    <source>
        <dbReference type="Pfam" id="PF06580"/>
    </source>
</evidence>
<dbReference type="GO" id="GO:0016020">
    <property type="term" value="C:membrane"/>
    <property type="evidence" value="ECO:0007669"/>
    <property type="project" value="InterPro"/>
</dbReference>
<accession>A0A6I6JNN0</accession>
<dbReference type="RefSeq" id="WP_158866981.1">
    <property type="nucleotide sequence ID" value="NZ_CP046401.1"/>
</dbReference>
<evidence type="ECO:0008006" key="8">
    <source>
        <dbReference type="Google" id="ProtNLM"/>
    </source>
</evidence>
<dbReference type="SUPFAM" id="SSF55874">
    <property type="entry name" value="ATPase domain of HSP90 chaperone/DNA topoisomerase II/histidine kinase"/>
    <property type="match status" value="1"/>
</dbReference>
<feature type="domain" description="Two component regulator three Y" evidence="5">
    <location>
        <begin position="665"/>
        <end position="718"/>
    </location>
</feature>
<dbReference type="InterPro" id="IPR011110">
    <property type="entry name" value="Reg_prop"/>
</dbReference>
<evidence type="ECO:0000259" key="5">
    <source>
        <dbReference type="Pfam" id="PF07495"/>
    </source>
</evidence>
<protein>
    <recommendedName>
        <fullName evidence="8">Signal transduction histidine kinase internal region domain-containing protein</fullName>
    </recommendedName>
</protein>
<gene>
    <name evidence="6" type="ORF">GM418_13105</name>
</gene>
<reference evidence="6 7" key="1">
    <citation type="submission" date="2019-11" db="EMBL/GenBank/DDBJ databases">
        <authorList>
            <person name="Zheng R.K."/>
            <person name="Sun C.M."/>
        </authorList>
    </citation>
    <scope>NUCLEOTIDE SEQUENCE [LARGE SCALE GENOMIC DNA]</scope>
    <source>
        <strain evidence="6 7">WC007</strain>
    </source>
</reference>
<dbReference type="GO" id="GO:0000155">
    <property type="term" value="F:phosphorelay sensor kinase activity"/>
    <property type="evidence" value="ECO:0007669"/>
    <property type="project" value="InterPro"/>
</dbReference>
<dbReference type="SUPFAM" id="SSF63825">
    <property type="entry name" value="YWTD domain"/>
    <property type="match status" value="1"/>
</dbReference>
<dbReference type="Pfam" id="PF02518">
    <property type="entry name" value="HATPase_c"/>
    <property type="match status" value="1"/>
</dbReference>
<feature type="transmembrane region" description="Helical" evidence="1">
    <location>
        <begin position="730"/>
        <end position="748"/>
    </location>
</feature>
<dbReference type="KEGG" id="mcos:GM418_13105"/>
<dbReference type="InterPro" id="IPR011123">
    <property type="entry name" value="Y_Y_Y"/>
</dbReference>
<dbReference type="SUPFAM" id="SSF63829">
    <property type="entry name" value="Calcium-dependent phosphotriesterase"/>
    <property type="match status" value="1"/>
</dbReference>
<keyword evidence="1" id="KW-0812">Transmembrane</keyword>
<evidence type="ECO:0000259" key="3">
    <source>
        <dbReference type="Pfam" id="PF02518"/>
    </source>
</evidence>
<dbReference type="Pfam" id="PF06580">
    <property type="entry name" value="His_kinase"/>
    <property type="match status" value="1"/>
</dbReference>
<feature type="signal peptide" evidence="2">
    <location>
        <begin position="1"/>
        <end position="20"/>
    </location>
</feature>
<evidence type="ECO:0000256" key="2">
    <source>
        <dbReference type="SAM" id="SignalP"/>
    </source>
</evidence>
<dbReference type="Gene3D" id="3.30.565.10">
    <property type="entry name" value="Histidine kinase-like ATPase, C-terminal domain"/>
    <property type="match status" value="1"/>
</dbReference>
<keyword evidence="7" id="KW-1185">Reference proteome</keyword>
<dbReference type="Pfam" id="PF07494">
    <property type="entry name" value="Reg_prop"/>
    <property type="match status" value="1"/>
</dbReference>
<dbReference type="PANTHER" id="PTHR34220:SF7">
    <property type="entry name" value="SENSOR HISTIDINE KINASE YPDA"/>
    <property type="match status" value="1"/>
</dbReference>
<dbReference type="Gene3D" id="2.130.10.10">
    <property type="entry name" value="YVTN repeat-like/Quinoprotein amine dehydrogenase"/>
    <property type="match status" value="2"/>
</dbReference>
<sequence>MKKEYFLSVIFILFLHSVFAANPFVKNYTIAEGLPTNKIIYAYQDTQGFIWFATDAGVIRFDGTNFKNYSVEEGLSDNIVMRIKEDSSGRLWFMNMNGTLNYHFDNTIYNEKNDTLLSQLKANFYFIDFYEDNDSTIYFYNSISDIYVLKKNGSEVSKLNFGLNNQRDLSLFHLSKSLDDKFLMWSAIGIYESDVVGDSAYLTPFSDYLIEKAFRVDNQEKTIAFERTGDANIYQGKKLITKHILQSKSKYVNSLAVDSEGLFWLATYDKGLYCHDGKEIIFHLDVDQTQGVMADREGNIWVTSASEGIYKINREILRYQYWATESFEESGIKSLAPTNNGKLWATNGSLLYTISGEKLTRMNLDLDENNLSNIYHFKDNTLITSPIGEELHLIEETLYDEKTNTIKFGTHKKLPYKVKKLDVPSDEKTIYSYINDRLLIIDYDESLNCKVIGLRTGRINNVFVNKDNHLVINAEKNYLVIDDKLSLNLPLQPFNGKTITSHLAINKNYEIYNIIGNQLILRDNQNTYDLTEAFRTQIDYRIKGIEYNENVLFFYTTKTVYFIKDPLKAISQKALELSRLNIDFNNINDIICHDNRLYIASDDGLVSIPISDCVNAVIQIPQPYFYSLLIDDKELALHTEAIKFKSKKSFSINFASLNYSSTPSNYSYMLEGIDRDWINGKNTQVTYLNLSPGHYTFKLKARKSLGEYSPAVELPIMVRPTFIQRTITKITILFILLGGVVLIIIFFYKRKIKQKETDNMIITLEHKALQSMMNPHFIFNALGSIQRYLLLNKAAEAGIYLSQFARLIRQNMNSLKSNSIQIDDELERLRNYIELEQFRMDNKFDFEIEIDDEIDVDQVAIPSMIIQPFVENAIWHGVSSLPDKGKIWIRIKSFNEKSIKITVEDNGIGIKQAKPYSQSDQNLNMGVSLTKKRLQLIGDRYDVKSEIISAELTPGARYPGTRVEMLVPVVI</sequence>
<keyword evidence="1" id="KW-1133">Transmembrane helix</keyword>
<dbReference type="Gene3D" id="2.60.40.10">
    <property type="entry name" value="Immunoglobulins"/>
    <property type="match status" value="1"/>
</dbReference>
<dbReference type="AlphaFoldDB" id="A0A6I6JNN0"/>
<dbReference type="InterPro" id="IPR013783">
    <property type="entry name" value="Ig-like_fold"/>
</dbReference>
<dbReference type="InterPro" id="IPR050640">
    <property type="entry name" value="Bact_2-comp_sensor_kinase"/>
</dbReference>
<dbReference type="InterPro" id="IPR010559">
    <property type="entry name" value="Sig_transdc_His_kin_internal"/>
</dbReference>
<keyword evidence="2" id="KW-0732">Signal</keyword>
<dbReference type="InterPro" id="IPR015943">
    <property type="entry name" value="WD40/YVTN_repeat-like_dom_sf"/>
</dbReference>